<dbReference type="EMBL" id="VFPE01000008">
    <property type="protein sequence ID" value="TQM18607.1"/>
    <property type="molecule type" value="Genomic_DNA"/>
</dbReference>
<dbReference type="InterPro" id="IPR016007">
    <property type="entry name" value="Alpha_rhamnosid"/>
</dbReference>
<evidence type="ECO:0000259" key="5">
    <source>
        <dbReference type="Pfam" id="PF08531"/>
    </source>
</evidence>
<evidence type="ECO:0000256" key="2">
    <source>
        <dbReference type="ARBA" id="ARBA00012652"/>
    </source>
</evidence>
<protein>
    <recommendedName>
        <fullName evidence="2">alpha-L-rhamnosidase</fullName>
        <ecNumber evidence="2">3.2.1.40</ecNumber>
    </recommendedName>
</protein>
<evidence type="ECO:0000259" key="4">
    <source>
        <dbReference type="Pfam" id="PF05592"/>
    </source>
</evidence>
<reference evidence="8 9" key="1">
    <citation type="submission" date="2019-06" db="EMBL/GenBank/DDBJ databases">
        <title>Sequencing the genomes of 1000 actinobacteria strains.</title>
        <authorList>
            <person name="Klenk H.-P."/>
        </authorList>
    </citation>
    <scope>NUCLEOTIDE SEQUENCE [LARGE SCALE GENOMIC DNA]</scope>
    <source>
        <strain evidence="8 9">DSM 105492</strain>
    </source>
</reference>
<dbReference type="InterPro" id="IPR008902">
    <property type="entry name" value="Rhamnosid_concanavalin"/>
</dbReference>
<dbReference type="EC" id="3.2.1.40" evidence="2"/>
<dbReference type="InterPro" id="IPR008928">
    <property type="entry name" value="6-hairpin_glycosidase_sf"/>
</dbReference>
<organism evidence="8 9">
    <name type="scientific">Microbacterium kyungheense</name>
    <dbReference type="NCBI Taxonomy" id="1263636"/>
    <lineage>
        <taxon>Bacteria</taxon>
        <taxon>Bacillati</taxon>
        <taxon>Actinomycetota</taxon>
        <taxon>Actinomycetes</taxon>
        <taxon>Micrococcales</taxon>
        <taxon>Microbacteriaceae</taxon>
        <taxon>Microbacterium</taxon>
    </lineage>
</organism>
<dbReference type="InterPro" id="IPR012341">
    <property type="entry name" value="6hp_glycosidase-like_sf"/>
</dbReference>
<feature type="domain" description="Alpha-L-rhamnosidase six-hairpin glycosidase" evidence="6">
    <location>
        <begin position="415"/>
        <end position="750"/>
    </location>
</feature>
<keyword evidence="3" id="KW-0378">Hydrolase</keyword>
<dbReference type="InterPro" id="IPR035398">
    <property type="entry name" value="Bac_rhamnosid_C"/>
</dbReference>
<dbReference type="RefSeq" id="WP_185843165.1">
    <property type="nucleotide sequence ID" value="NZ_BAABLH010000006.1"/>
</dbReference>
<dbReference type="PIRSF" id="PIRSF010631">
    <property type="entry name" value="A-rhamnsds"/>
    <property type="match status" value="1"/>
</dbReference>
<dbReference type="Pfam" id="PF25788">
    <property type="entry name" value="Ig_Rha78A_N"/>
    <property type="match status" value="1"/>
</dbReference>
<dbReference type="Pfam" id="PF17389">
    <property type="entry name" value="Bac_rhamnosid6H"/>
    <property type="match status" value="1"/>
</dbReference>
<dbReference type="GO" id="GO:0005975">
    <property type="term" value="P:carbohydrate metabolic process"/>
    <property type="evidence" value="ECO:0007669"/>
    <property type="project" value="InterPro"/>
</dbReference>
<sequence>MIALVALTVEHRADAVGIDVTPRFGWNVVSDVVGTTQRSWRLTVTGVAGEIWTAEAEDERCVDIEYAGPALESLRRYRWSVEVETTAGPATGAGTFVTGVLDGDWHGAAWIGAPAPTAAAPLLRTAFTVEEAVTEAYLVVGAGGYAHVELDGVATGPGVLTPGFTDYDVTAQYTVVDVTERLTPGPHALGLELGRGFFGMRGRNTWNWETAPWHADPCARVVLVMRTGEGVRTVVSAADWRIADGPTTFDDLYAGEDHDARLAQPGWSSPGFDDGGWTGAVAVTGPRGTAVAQRQPPIEISAVLEPVAVTELDAGRWVVSFERVIAGWVEIDADGEAGDVVELRFGETLRDDGTPNCVDEKGYFDGRFQTDTLTLAGDPVTWHPRFTWHGFQHVEVRAARLPGIRAHVVHTRAPRTGAFSSSSRLLDTVHELTVRTVLNNLHGIPTDTPKYEKNGWTGDGMLGARLMLQNFDTHELLAKWSADIAASRHGAGAPEVIAPHGGWLMDWSPAPTWHSALLLVPWELYLQRRDERVLRDIWPDARDYLRFELARTVDGIADTTLGDWVSPETDPGGGNAPEDRRVAATAFVIAMCDAAAAMAGVLGEPVREWTDAAARGRAAFVERFWHEASAEVRGELDEGYRQAHTVLALAFDVLPEAARQSAADRLARDVAERGDHLSTGALATKYLLPVLTEWGHADRAAAVALQTTFPSWGYWVQQGATSLWEHWKPESRSRGHYFLGTIDDWLFSHVAGIQPTAPGWRRARIAPRVTGHGIERAAASVVTPYGELATAWRLDGDEVVLACRVPVGVTADVDLPGVRTTLGSGAHEVRSPAHQAE</sequence>
<evidence type="ECO:0000256" key="3">
    <source>
        <dbReference type="ARBA" id="ARBA00022801"/>
    </source>
</evidence>
<dbReference type="Gene3D" id="2.60.420.10">
    <property type="entry name" value="Maltose phosphorylase, domain 3"/>
    <property type="match status" value="1"/>
</dbReference>
<dbReference type="PANTHER" id="PTHR33307">
    <property type="entry name" value="ALPHA-RHAMNOSIDASE (EUROFUNG)"/>
    <property type="match status" value="1"/>
</dbReference>
<dbReference type="PANTHER" id="PTHR33307:SF6">
    <property type="entry name" value="ALPHA-RHAMNOSIDASE (EUROFUNG)-RELATED"/>
    <property type="match status" value="1"/>
</dbReference>
<evidence type="ECO:0000313" key="9">
    <source>
        <dbReference type="Proteomes" id="UP000320235"/>
    </source>
</evidence>
<dbReference type="InterPro" id="IPR013783">
    <property type="entry name" value="Ig-like_fold"/>
</dbReference>
<proteinExistence type="predicted"/>
<dbReference type="Pfam" id="PF08531">
    <property type="entry name" value="Bac_rhamnosid_N"/>
    <property type="match status" value="1"/>
</dbReference>
<evidence type="ECO:0000259" key="7">
    <source>
        <dbReference type="Pfam" id="PF17390"/>
    </source>
</evidence>
<feature type="domain" description="Bacterial alpha-L-rhamnosidase N-terminal" evidence="5">
    <location>
        <begin position="132"/>
        <end position="300"/>
    </location>
</feature>
<dbReference type="SUPFAM" id="SSF48208">
    <property type="entry name" value="Six-hairpin glycosidases"/>
    <property type="match status" value="1"/>
</dbReference>
<dbReference type="Gene3D" id="1.50.10.10">
    <property type="match status" value="1"/>
</dbReference>
<dbReference type="Pfam" id="PF05592">
    <property type="entry name" value="Bac_rhamnosid"/>
    <property type="match status" value="1"/>
</dbReference>
<comment type="caution">
    <text evidence="8">The sequence shown here is derived from an EMBL/GenBank/DDBJ whole genome shotgun (WGS) entry which is preliminary data.</text>
</comment>
<name>A0A543EAI0_9MICO</name>
<dbReference type="AlphaFoldDB" id="A0A543EAI0"/>
<feature type="domain" description="Alpha-L-rhamnosidase concanavalin-like" evidence="4">
    <location>
        <begin position="312"/>
        <end position="399"/>
    </location>
</feature>
<dbReference type="Proteomes" id="UP000320235">
    <property type="component" value="Unassembled WGS sequence"/>
</dbReference>
<dbReference type="Gene3D" id="2.60.40.10">
    <property type="entry name" value="Immunoglobulins"/>
    <property type="match status" value="1"/>
</dbReference>
<dbReference type="InterPro" id="IPR035396">
    <property type="entry name" value="Bac_rhamnosid6H"/>
</dbReference>
<dbReference type="GO" id="GO:0030596">
    <property type="term" value="F:alpha-L-rhamnosidase activity"/>
    <property type="evidence" value="ECO:0007669"/>
    <property type="project" value="UniProtKB-EC"/>
</dbReference>
<dbReference type="InterPro" id="IPR013737">
    <property type="entry name" value="Bac_rhamnosid_N"/>
</dbReference>
<evidence type="ECO:0000313" key="8">
    <source>
        <dbReference type="EMBL" id="TQM18607.1"/>
    </source>
</evidence>
<evidence type="ECO:0000256" key="1">
    <source>
        <dbReference type="ARBA" id="ARBA00001445"/>
    </source>
</evidence>
<dbReference type="Gene3D" id="2.60.120.260">
    <property type="entry name" value="Galactose-binding domain-like"/>
    <property type="match status" value="2"/>
</dbReference>
<evidence type="ECO:0000259" key="6">
    <source>
        <dbReference type="Pfam" id="PF17389"/>
    </source>
</evidence>
<gene>
    <name evidence="8" type="ORF">FB391_3738</name>
</gene>
<keyword evidence="9" id="KW-1185">Reference proteome</keyword>
<dbReference type="Pfam" id="PF17390">
    <property type="entry name" value="Bac_rhamnosid_C"/>
    <property type="match status" value="1"/>
</dbReference>
<feature type="domain" description="Alpha-L-rhamnosidase C-terminal" evidence="7">
    <location>
        <begin position="752"/>
        <end position="828"/>
    </location>
</feature>
<comment type="catalytic activity">
    <reaction evidence="1">
        <text>Hydrolysis of terminal non-reducing alpha-L-rhamnose residues in alpha-L-rhamnosides.</text>
        <dbReference type="EC" id="3.2.1.40"/>
    </reaction>
</comment>
<accession>A0A543EAI0</accession>